<feature type="region of interest" description="Disordered" evidence="6">
    <location>
        <begin position="363"/>
        <end position="414"/>
    </location>
</feature>
<dbReference type="InterPro" id="IPR002999">
    <property type="entry name" value="Tudor"/>
</dbReference>
<sequence>MEGPRVKGAEAALSGASKEEAAMDTYLKSKGLYRKKIAKDGSCLFRAVAEQVLNSQARHLEVRKSCIKYLRENRTHFEAFIEGCFDEYLKRLENPQEWVGQVEISALSLMFKKEFVIYQEPDVAPSHVTDNGFTEEIMLCFSNGNHYDIIYPSGYAENAALCQSIIYELLYEKVFGVSVTKNMLKTEAFDWKAEVFDSDASGSDGEDDAAGENNFVGVNGFKSHKDGKPPQMKESHSMVSTAALRSINPAIFRNVEYEVWMKSQRDQQRMDFSIAAGMQYSVGDKCKVRLEYGGTFYNAHIQEVVAENGPAVVFVEDLGEKKVVSLKNLKPVPLTVSNNDGWSTVAGKKIKKSTVSGPVVQFEKDNRGQKSLVKPHKMQSVPSPRLQQASGSKQHGLPADQTFLSENKGQNKAPKVLGRKIDRERSEESSFHQRERVHFGLTPEERREKQVIEESKSLYEMQNRDTEAFPTLAASLVDATGTSSDVKKNMTVNREKSARRKSEDDQKTKASKLAQPARVDDQKTSEETKKPPATSDEAVVIPDVIPDVTVLPTPAEQQTPTTVPSQPQVVTPWSGISAQAAACAETVPDSAVLQPQVTSTFSPLPVSMPAVSQHILPMPQTLSPYQDPLYPGFPVNEKGERITSPPPYSYCKDGGDLPSDKSILHFFYNLGIKAYTCPMWPPHLYLHPLHQAYLNVCRIYPNIPVYPQNSWMQDTTVNQNEPDPSLFVHQNEVRNEVLQPDTLCSSSPLTPSVQTPVAGQVPSQTNELEDTQQFQPSVNDFESSQASKTIFPQPHFGQGSYMGHLPVAQVFPQVWYGYPYQGYIENPVVQHNVFITPQSANVPENTLSVDVAESGSVEVAINQPQELMNESRPDRPSFVNFVATEESGLNAIPVKPGQQIILDRPVMVDPKSLIEKVPEIQVSPSVVTKAPEERKSNDHKVDQLTTVTASVNSPDDRPTRAKEESSEDEKEVSNILSGGRSKNFYNQSYGGRRFRNEKFHQPNRGGYQYSRNEDNWRGARGREDGYPHYRNYRGRLNRRRPMGDPYRQYHE</sequence>
<comment type="caution">
    <text evidence="9">The sequence shown here is derived from an EMBL/GenBank/DDBJ whole genome shotgun (WGS) entry which is preliminary data.</text>
</comment>
<feature type="compositionally biased region" description="Polar residues" evidence="6">
    <location>
        <begin position="380"/>
        <end position="393"/>
    </location>
</feature>
<reference evidence="9" key="1">
    <citation type="submission" date="2023-05" db="EMBL/GenBank/DDBJ databases">
        <authorList>
            <person name="Stuckert A."/>
        </authorList>
    </citation>
    <scope>NUCLEOTIDE SEQUENCE</scope>
</reference>
<protein>
    <recommendedName>
        <fullName evidence="2">ubiquitinyl hydrolase 1</fullName>
        <ecNumber evidence="2">3.4.19.12</ecNumber>
    </recommendedName>
</protein>
<keyword evidence="5" id="KW-0788">Thiol protease</keyword>
<feature type="domain" description="OTU" evidence="8">
    <location>
        <begin position="32"/>
        <end position="153"/>
    </location>
</feature>
<dbReference type="Gene3D" id="2.30.30.140">
    <property type="match status" value="1"/>
</dbReference>
<feature type="compositionally biased region" description="Basic and acidic residues" evidence="6">
    <location>
        <begin position="1011"/>
        <end position="1027"/>
    </location>
</feature>
<keyword evidence="5" id="KW-0378">Hydrolase</keyword>
<feature type="region of interest" description="Disordered" evidence="6">
    <location>
        <begin position="485"/>
        <end position="535"/>
    </location>
</feature>
<evidence type="ECO:0000256" key="5">
    <source>
        <dbReference type="ARBA" id="ARBA00022807"/>
    </source>
</evidence>
<feature type="region of interest" description="Disordered" evidence="6">
    <location>
        <begin position="925"/>
        <end position="984"/>
    </location>
</feature>
<keyword evidence="4" id="KW-0833">Ubl conjugation pathway</keyword>
<dbReference type="EC" id="3.4.19.12" evidence="2"/>
<accession>A0ABN9BHC0</accession>
<feature type="compositionally biased region" description="Basic and acidic residues" evidence="6">
    <location>
        <begin position="954"/>
        <end position="964"/>
    </location>
</feature>
<comment type="catalytic activity">
    <reaction evidence="1">
        <text>Thiol-dependent hydrolysis of ester, thioester, amide, peptide and isopeptide bonds formed by the C-terminal Gly of ubiquitin (a 76-residue protein attached to proteins as an intracellular targeting signal).</text>
        <dbReference type="EC" id="3.4.19.12"/>
    </reaction>
</comment>
<organism evidence="9 10">
    <name type="scientific">Staurois parvus</name>
    <dbReference type="NCBI Taxonomy" id="386267"/>
    <lineage>
        <taxon>Eukaryota</taxon>
        <taxon>Metazoa</taxon>
        <taxon>Chordata</taxon>
        <taxon>Craniata</taxon>
        <taxon>Vertebrata</taxon>
        <taxon>Euteleostomi</taxon>
        <taxon>Amphibia</taxon>
        <taxon>Batrachia</taxon>
        <taxon>Anura</taxon>
        <taxon>Neobatrachia</taxon>
        <taxon>Ranoidea</taxon>
        <taxon>Ranidae</taxon>
        <taxon>Staurois</taxon>
    </lineage>
</organism>
<feature type="compositionally biased region" description="Basic and acidic residues" evidence="6">
    <location>
        <begin position="930"/>
        <end position="942"/>
    </location>
</feature>
<evidence type="ECO:0000256" key="2">
    <source>
        <dbReference type="ARBA" id="ARBA00012759"/>
    </source>
</evidence>
<dbReference type="SMART" id="SM00333">
    <property type="entry name" value="TUDOR"/>
    <property type="match status" value="1"/>
</dbReference>
<dbReference type="PROSITE" id="PS50304">
    <property type="entry name" value="TUDOR"/>
    <property type="match status" value="1"/>
</dbReference>
<evidence type="ECO:0000256" key="4">
    <source>
        <dbReference type="ARBA" id="ARBA00022786"/>
    </source>
</evidence>
<evidence type="ECO:0000256" key="1">
    <source>
        <dbReference type="ARBA" id="ARBA00000707"/>
    </source>
</evidence>
<proteinExistence type="predicted"/>
<feature type="domain" description="Tudor" evidence="7">
    <location>
        <begin position="279"/>
        <end position="339"/>
    </location>
</feature>
<dbReference type="PANTHER" id="PTHR12419:SF9">
    <property type="entry name" value="OTU DOMAIN-CONTAINING PROTEIN 4"/>
    <property type="match status" value="1"/>
</dbReference>
<evidence type="ECO:0000256" key="6">
    <source>
        <dbReference type="SAM" id="MobiDB-lite"/>
    </source>
</evidence>
<evidence type="ECO:0000313" key="9">
    <source>
        <dbReference type="EMBL" id="CAI9547010.1"/>
    </source>
</evidence>
<dbReference type="InterPro" id="IPR038765">
    <property type="entry name" value="Papain-like_cys_pep_sf"/>
</dbReference>
<dbReference type="PANTHER" id="PTHR12419">
    <property type="entry name" value="OTU DOMAIN CONTAINING PROTEIN"/>
    <property type="match status" value="1"/>
</dbReference>
<dbReference type="Pfam" id="PF02338">
    <property type="entry name" value="OTU"/>
    <property type="match status" value="1"/>
</dbReference>
<dbReference type="InterPro" id="IPR003323">
    <property type="entry name" value="OTU_dom"/>
</dbReference>
<feature type="compositionally biased region" description="Basic and acidic residues" evidence="6">
    <location>
        <begin position="518"/>
        <end position="530"/>
    </location>
</feature>
<dbReference type="Gene3D" id="3.90.70.80">
    <property type="match status" value="1"/>
</dbReference>
<gene>
    <name evidence="9" type="ORF">SPARVUS_LOCUS2918344</name>
</gene>
<keyword evidence="10" id="KW-1185">Reference proteome</keyword>
<evidence type="ECO:0000259" key="7">
    <source>
        <dbReference type="PROSITE" id="PS50304"/>
    </source>
</evidence>
<evidence type="ECO:0000256" key="3">
    <source>
        <dbReference type="ARBA" id="ARBA00022670"/>
    </source>
</evidence>
<dbReference type="EMBL" id="CATNWA010004074">
    <property type="protein sequence ID" value="CAI9547010.1"/>
    <property type="molecule type" value="Genomic_DNA"/>
</dbReference>
<dbReference type="CDD" id="cd20448">
    <property type="entry name" value="Tudor_OTUD4"/>
    <property type="match status" value="1"/>
</dbReference>
<evidence type="ECO:0000259" key="8">
    <source>
        <dbReference type="PROSITE" id="PS50802"/>
    </source>
</evidence>
<dbReference type="Proteomes" id="UP001162483">
    <property type="component" value="Unassembled WGS sequence"/>
</dbReference>
<dbReference type="SUPFAM" id="SSF63748">
    <property type="entry name" value="Tudor/PWWP/MBT"/>
    <property type="match status" value="1"/>
</dbReference>
<feature type="compositionally biased region" description="Polar residues" evidence="6">
    <location>
        <begin position="943"/>
        <end position="953"/>
    </location>
</feature>
<dbReference type="SUPFAM" id="SSF54001">
    <property type="entry name" value="Cysteine proteinases"/>
    <property type="match status" value="1"/>
</dbReference>
<evidence type="ECO:0000313" key="10">
    <source>
        <dbReference type="Proteomes" id="UP001162483"/>
    </source>
</evidence>
<dbReference type="CDD" id="cd22794">
    <property type="entry name" value="OTU_OTUD4"/>
    <property type="match status" value="1"/>
</dbReference>
<keyword evidence="3" id="KW-0645">Protease</keyword>
<feature type="compositionally biased region" description="Basic residues" evidence="6">
    <location>
        <begin position="1030"/>
        <end position="1040"/>
    </location>
</feature>
<dbReference type="InterPro" id="IPR050704">
    <property type="entry name" value="Peptidase_C85-like"/>
</dbReference>
<dbReference type="PROSITE" id="PS50802">
    <property type="entry name" value="OTU"/>
    <property type="match status" value="1"/>
</dbReference>
<feature type="region of interest" description="Disordered" evidence="6">
    <location>
        <begin position="996"/>
        <end position="1051"/>
    </location>
</feature>
<feature type="compositionally biased region" description="Basic and acidic residues" evidence="6">
    <location>
        <begin position="485"/>
        <end position="508"/>
    </location>
</feature>
<name>A0ABN9BHC0_9NEOB</name>